<evidence type="ECO:0000259" key="10">
    <source>
        <dbReference type="Pfam" id="PF12704"/>
    </source>
</evidence>
<keyword evidence="2" id="KW-1003">Cell membrane</keyword>
<feature type="domain" description="ABC3 transporter permease C-terminal" evidence="9">
    <location>
        <begin position="324"/>
        <end position="437"/>
    </location>
</feature>
<dbReference type="Proteomes" id="UP000183642">
    <property type="component" value="Unassembled WGS sequence"/>
</dbReference>
<evidence type="ECO:0000256" key="8">
    <source>
        <dbReference type="SAM" id="Phobius"/>
    </source>
</evidence>
<feature type="transmembrane region" description="Helical" evidence="8">
    <location>
        <begin position="409"/>
        <end position="427"/>
    </location>
</feature>
<dbReference type="InterPro" id="IPR050250">
    <property type="entry name" value="Macrolide_Exporter_MacB"/>
</dbReference>
<evidence type="ECO:0000256" key="2">
    <source>
        <dbReference type="ARBA" id="ARBA00022475"/>
    </source>
</evidence>
<feature type="transmembrane region" description="Helical" evidence="8">
    <location>
        <begin position="373"/>
        <end position="397"/>
    </location>
</feature>
<feature type="compositionally biased region" description="Basic residues" evidence="7">
    <location>
        <begin position="10"/>
        <end position="27"/>
    </location>
</feature>
<evidence type="ECO:0000256" key="6">
    <source>
        <dbReference type="ARBA" id="ARBA00038076"/>
    </source>
</evidence>
<evidence type="ECO:0000256" key="1">
    <source>
        <dbReference type="ARBA" id="ARBA00004651"/>
    </source>
</evidence>
<dbReference type="InterPro" id="IPR003838">
    <property type="entry name" value="ABC3_permease_C"/>
</dbReference>
<sequence>MTGLAAPPSRPRRPSRLRRPARLRRSPRPVPTPGSPPVAPADRFRLTDLLGEATADIGSRPGRLVMTILGTVLGVTALVATIGLAQTAAAQIARQFDADAVTQLVVTPRTASTGGGTTVAATALPWDAVPRLERLAGIESAALLAEVPLPDAVVTTVPVNDPSQPPSAPPPVYAASGELLDTLGGQLSTGRFFDAGHDRRADRVAVLGARVADRLGVVRVDTQPSVFIDGVDYAVVGVLASVDARAELLGAVVLPTGTARADFGLPAPGDAQARIAVGAGPQLRTQAALALAPDDPDSLEVAAPDGRSELGRDVQADVNEVFVVLSVIVLLAGGVGIANVTTLSVVERVGEIGLRRAVGATGRQIAGQFVAESVVVGLLGGLIGAALGVFAVLGVSVVRDWTPVVDPRIALGGALLGAVVGLVAGFLPARRAARIEPVDALRGGT</sequence>
<evidence type="ECO:0000259" key="9">
    <source>
        <dbReference type="Pfam" id="PF02687"/>
    </source>
</evidence>
<dbReference type="InterPro" id="IPR025857">
    <property type="entry name" value="MacB_PCD"/>
</dbReference>
<evidence type="ECO:0000256" key="7">
    <source>
        <dbReference type="SAM" id="MobiDB-lite"/>
    </source>
</evidence>
<gene>
    <name evidence="11" type="ORF">SAMN05660359_00078</name>
</gene>
<keyword evidence="4 8" id="KW-1133">Transmembrane helix</keyword>
<dbReference type="RefSeq" id="WP_208976589.1">
    <property type="nucleotide sequence ID" value="NZ_FOWE01000001.1"/>
</dbReference>
<dbReference type="EMBL" id="FOWE01000001">
    <property type="protein sequence ID" value="SFN81667.1"/>
    <property type="molecule type" value="Genomic_DNA"/>
</dbReference>
<proteinExistence type="inferred from homology"/>
<feature type="transmembrane region" description="Helical" evidence="8">
    <location>
        <begin position="321"/>
        <end position="346"/>
    </location>
</feature>
<dbReference type="Pfam" id="PF12704">
    <property type="entry name" value="MacB_PCD"/>
    <property type="match status" value="1"/>
</dbReference>
<evidence type="ECO:0000256" key="3">
    <source>
        <dbReference type="ARBA" id="ARBA00022692"/>
    </source>
</evidence>
<dbReference type="GO" id="GO:0005886">
    <property type="term" value="C:plasma membrane"/>
    <property type="evidence" value="ECO:0007669"/>
    <property type="project" value="UniProtKB-SubCell"/>
</dbReference>
<dbReference type="PANTHER" id="PTHR30572">
    <property type="entry name" value="MEMBRANE COMPONENT OF TRANSPORTER-RELATED"/>
    <property type="match status" value="1"/>
</dbReference>
<keyword evidence="3 8" id="KW-0812">Transmembrane</keyword>
<accession>A0A1I5C414</accession>
<dbReference type="GO" id="GO:0022857">
    <property type="term" value="F:transmembrane transporter activity"/>
    <property type="evidence" value="ECO:0007669"/>
    <property type="project" value="TreeGrafter"/>
</dbReference>
<evidence type="ECO:0000313" key="11">
    <source>
        <dbReference type="EMBL" id="SFN81667.1"/>
    </source>
</evidence>
<organism evidence="11 12">
    <name type="scientific">Geodermatophilus obscurus</name>
    <dbReference type="NCBI Taxonomy" id="1861"/>
    <lineage>
        <taxon>Bacteria</taxon>
        <taxon>Bacillati</taxon>
        <taxon>Actinomycetota</taxon>
        <taxon>Actinomycetes</taxon>
        <taxon>Geodermatophilales</taxon>
        <taxon>Geodermatophilaceae</taxon>
        <taxon>Geodermatophilus</taxon>
    </lineage>
</organism>
<evidence type="ECO:0000313" key="12">
    <source>
        <dbReference type="Proteomes" id="UP000183642"/>
    </source>
</evidence>
<feature type="transmembrane region" description="Helical" evidence="8">
    <location>
        <begin position="64"/>
        <end position="85"/>
    </location>
</feature>
<comment type="similarity">
    <text evidence="6">Belongs to the ABC-4 integral membrane protein family.</text>
</comment>
<reference evidence="12" key="1">
    <citation type="submission" date="2016-10" db="EMBL/GenBank/DDBJ databases">
        <authorList>
            <person name="Varghese N."/>
            <person name="Submissions S."/>
        </authorList>
    </citation>
    <scope>NUCLEOTIDE SEQUENCE [LARGE SCALE GENOMIC DNA]</scope>
    <source>
        <strain evidence="12">DSM 43161</strain>
    </source>
</reference>
<dbReference type="AlphaFoldDB" id="A0A1I5C414"/>
<feature type="domain" description="MacB-like periplasmic core" evidence="10">
    <location>
        <begin position="65"/>
        <end position="288"/>
    </location>
</feature>
<name>A0A1I5C414_9ACTN</name>
<keyword evidence="12" id="KW-1185">Reference proteome</keyword>
<feature type="compositionally biased region" description="Pro residues" evidence="7">
    <location>
        <begin position="28"/>
        <end position="39"/>
    </location>
</feature>
<evidence type="ECO:0000256" key="4">
    <source>
        <dbReference type="ARBA" id="ARBA00022989"/>
    </source>
</evidence>
<dbReference type="Pfam" id="PF02687">
    <property type="entry name" value="FtsX"/>
    <property type="match status" value="1"/>
</dbReference>
<keyword evidence="5 8" id="KW-0472">Membrane</keyword>
<feature type="region of interest" description="Disordered" evidence="7">
    <location>
        <begin position="1"/>
        <end position="42"/>
    </location>
</feature>
<comment type="subcellular location">
    <subcellularLocation>
        <location evidence="1">Cell membrane</location>
        <topology evidence="1">Multi-pass membrane protein</topology>
    </subcellularLocation>
</comment>
<evidence type="ECO:0000256" key="5">
    <source>
        <dbReference type="ARBA" id="ARBA00023136"/>
    </source>
</evidence>
<dbReference type="PANTHER" id="PTHR30572:SF15">
    <property type="entry name" value="ABC TRANSPORTER PERMEASE"/>
    <property type="match status" value="1"/>
</dbReference>
<protein>
    <submittedName>
        <fullName evidence="11">Putative ABC transport system permease protein</fullName>
    </submittedName>
</protein>